<feature type="domain" description="DUF4145" evidence="2">
    <location>
        <begin position="104"/>
        <end position="194"/>
    </location>
</feature>
<protein>
    <submittedName>
        <fullName evidence="3">DUF4145 domain-containing protein</fullName>
    </submittedName>
</protein>
<evidence type="ECO:0000256" key="1">
    <source>
        <dbReference type="SAM" id="MobiDB-lite"/>
    </source>
</evidence>
<reference evidence="4" key="1">
    <citation type="journal article" date="2019" name="Int. J. Syst. Evol. Microbiol.">
        <title>The Global Catalogue of Microorganisms (GCM) 10K type strain sequencing project: providing services to taxonomists for standard genome sequencing and annotation.</title>
        <authorList>
            <consortium name="The Broad Institute Genomics Platform"/>
            <consortium name="The Broad Institute Genome Sequencing Center for Infectious Disease"/>
            <person name="Wu L."/>
            <person name="Ma J."/>
        </authorList>
    </citation>
    <scope>NUCLEOTIDE SEQUENCE [LARGE SCALE GENOMIC DNA]</scope>
    <source>
        <strain evidence="4">JCM 4816</strain>
    </source>
</reference>
<organism evidence="3 4">
    <name type="scientific">Streptacidiphilus monticola</name>
    <dbReference type="NCBI Taxonomy" id="2161674"/>
    <lineage>
        <taxon>Bacteria</taxon>
        <taxon>Bacillati</taxon>
        <taxon>Actinomycetota</taxon>
        <taxon>Actinomycetes</taxon>
        <taxon>Kitasatosporales</taxon>
        <taxon>Streptomycetaceae</taxon>
        <taxon>Streptacidiphilus</taxon>
    </lineage>
</organism>
<name>A0ABW1GDU6_9ACTN</name>
<feature type="compositionally biased region" description="Basic and acidic residues" evidence="1">
    <location>
        <begin position="209"/>
        <end position="226"/>
    </location>
</feature>
<sequence length="226" mass="24541">MATTTCGWCGRLTHMTLVGDVQRRGRAIGDTRRWDTFGAAFRCDNEECLGLLIGQVDLVEDMGMLTQAGLKARFLATEIQEWTPSAVRWPPFEDVPEAIAAAASEAHACLSINAHRGAVALARAVVEAIAKDKGITRGNLQKKIDDLAAQGFIRGATKETAHEIRYGGNEVAHSDPTAEALSADDAQEILDLMDEILQEVYQGPAKTARLKERRQERERSAGGEGP</sequence>
<proteinExistence type="predicted"/>
<comment type="caution">
    <text evidence="3">The sequence shown here is derived from an EMBL/GenBank/DDBJ whole genome shotgun (WGS) entry which is preliminary data.</text>
</comment>
<gene>
    <name evidence="3" type="ORF">ACFP3V_31115</name>
</gene>
<evidence type="ECO:0000313" key="3">
    <source>
        <dbReference type="EMBL" id="MFC5911644.1"/>
    </source>
</evidence>
<dbReference type="Pfam" id="PF13643">
    <property type="entry name" value="DUF4145"/>
    <property type="match status" value="1"/>
</dbReference>
<feature type="region of interest" description="Disordered" evidence="1">
    <location>
        <begin position="206"/>
        <end position="226"/>
    </location>
</feature>
<evidence type="ECO:0000259" key="2">
    <source>
        <dbReference type="Pfam" id="PF13643"/>
    </source>
</evidence>
<keyword evidence="4" id="KW-1185">Reference proteome</keyword>
<dbReference type="InterPro" id="IPR025285">
    <property type="entry name" value="DUF4145"/>
</dbReference>
<dbReference type="Proteomes" id="UP001596174">
    <property type="component" value="Unassembled WGS sequence"/>
</dbReference>
<evidence type="ECO:0000313" key="4">
    <source>
        <dbReference type="Proteomes" id="UP001596174"/>
    </source>
</evidence>
<dbReference type="RefSeq" id="WP_380590974.1">
    <property type="nucleotide sequence ID" value="NZ_JBHSQJ010000183.1"/>
</dbReference>
<accession>A0ABW1GDU6</accession>
<dbReference type="EMBL" id="JBHSQJ010000183">
    <property type="protein sequence ID" value="MFC5911644.1"/>
    <property type="molecule type" value="Genomic_DNA"/>
</dbReference>